<gene>
    <name evidence="2" type="ORF">GLOIN_2v1765945</name>
    <name evidence="1" type="ORF">GLOINDRAFT_14194</name>
</gene>
<accession>U9SLI5</accession>
<dbReference type="VEuPathDB" id="FungiDB:RhiirFUN_004033"/>
<organism evidence="1">
    <name type="scientific">Rhizophagus irregularis (strain DAOM 181602 / DAOM 197198 / MUCL 43194)</name>
    <name type="common">Arbuscular mycorrhizal fungus</name>
    <name type="synonym">Glomus intraradices</name>
    <dbReference type="NCBI Taxonomy" id="747089"/>
    <lineage>
        <taxon>Eukaryota</taxon>
        <taxon>Fungi</taxon>
        <taxon>Fungi incertae sedis</taxon>
        <taxon>Mucoromycota</taxon>
        <taxon>Glomeromycotina</taxon>
        <taxon>Glomeromycetes</taxon>
        <taxon>Glomerales</taxon>
        <taxon>Glomeraceae</taxon>
        <taxon>Rhizophagus</taxon>
    </lineage>
</organism>
<dbReference type="EMBL" id="KI301682">
    <property type="protein sequence ID" value="ERZ94872.1"/>
    <property type="molecule type" value="Genomic_DNA"/>
</dbReference>
<sequence length="285" mass="33282">MEIIETSTTVRPAANLMPDEKWGLFFDVTCPLEIPMEDFDENWWPLVSNIWMQWNSYKQANGNVRKDFACHLTKHRESSSRQKENVSIEKRRITKTRPSKLCHAKIRVLWLISLEIVRIERYKDSPNHTHTVLDSDRIKRSQAVRILVENEAVKNYSPPAITVAVREYATELGLGTSVSELKRKEVSNIKYKVRGPMESHLFCNSDLKSDISESISFLIEKGYHVENYHVSHRSTKSTKSTKGIVFAHPTQLEKLRSHGWLTLIDSTHKTNKYDWRLFTLYVRDH</sequence>
<proteinExistence type="predicted"/>
<dbReference type="EMBL" id="AUPC02000027">
    <property type="protein sequence ID" value="POG79138.1"/>
    <property type="molecule type" value="Genomic_DNA"/>
</dbReference>
<evidence type="ECO:0000313" key="2">
    <source>
        <dbReference type="EMBL" id="POG79138.1"/>
    </source>
</evidence>
<reference evidence="1" key="2">
    <citation type="submission" date="2013-07" db="EMBL/GenBank/DDBJ databases">
        <title>The genome of an arbuscular mycorrhizal fungus provides insights into the evolution of the oldest plant symbiosis.</title>
        <authorList>
            <consortium name="DOE Joint Genome Institute"/>
            <person name="Tisserant E."/>
            <person name="Malbreil M."/>
            <person name="Kuo A."/>
            <person name="Kohler A."/>
            <person name="Symeonidi A."/>
            <person name="Balestrini R."/>
            <person name="Charron P."/>
            <person name="Duensing N."/>
            <person name="Frei-dit-Frey N."/>
            <person name="Gianinazzi-Pearson V."/>
            <person name="Gilbert B."/>
            <person name="Handa Y."/>
            <person name="Hijri M."/>
            <person name="Kaul R."/>
            <person name="Kawaguchi M."/>
            <person name="Krajinski F."/>
            <person name="Lammers P."/>
            <person name="Lapierre D."/>
            <person name="Masclaux F.G."/>
            <person name="Murat C."/>
            <person name="Morin E."/>
            <person name="Ndikumana S."/>
            <person name="Pagni M."/>
            <person name="Petitpierre D."/>
            <person name="Requena N."/>
            <person name="Rosikiewicz P."/>
            <person name="Riley R."/>
            <person name="Saito K."/>
            <person name="San Clemente H."/>
            <person name="Shapiro H."/>
            <person name="van Tuinen D."/>
            <person name="Becard G."/>
            <person name="Bonfante P."/>
            <person name="Paszkowski U."/>
            <person name="Shachar-Hill Y."/>
            <person name="Young J.P."/>
            <person name="Sanders I.R."/>
            <person name="Henrissat B."/>
            <person name="Rensing S.A."/>
            <person name="Grigoriev I.V."/>
            <person name="Corradi N."/>
            <person name="Roux C."/>
            <person name="Martin F."/>
        </authorList>
    </citation>
    <scope>NUCLEOTIDE SEQUENCE</scope>
    <source>
        <strain evidence="1">DAOM 197198</strain>
    </source>
</reference>
<dbReference type="eggNOG" id="ENOG502T5Q4">
    <property type="taxonomic scope" value="Eukaryota"/>
</dbReference>
<dbReference type="HOGENOM" id="CLU_099549_0_0_1"/>
<keyword evidence="3" id="KW-1185">Reference proteome</keyword>
<reference evidence="2 3" key="3">
    <citation type="journal article" date="2018" name="New Phytol.">
        <title>High intraspecific genome diversity in the model arbuscular mycorrhizal symbiont Rhizophagus irregularis.</title>
        <authorList>
            <person name="Chen E.C.H."/>
            <person name="Morin E."/>
            <person name="Beaudet D."/>
            <person name="Noel J."/>
            <person name="Yildirir G."/>
            <person name="Ndikumana S."/>
            <person name="Charron P."/>
            <person name="St-Onge C."/>
            <person name="Giorgi J."/>
            <person name="Kruger M."/>
            <person name="Marton T."/>
            <person name="Ropars J."/>
            <person name="Grigoriev I.V."/>
            <person name="Hainaut M."/>
            <person name="Henrissat B."/>
            <person name="Roux C."/>
            <person name="Martin F."/>
            <person name="Corradi N."/>
        </authorList>
    </citation>
    <scope>NUCLEOTIDE SEQUENCE [LARGE SCALE GENOMIC DNA]</scope>
    <source>
        <strain evidence="3">DAOM 181602 / DAOM 197198 / MUCL 43194</strain>
        <strain evidence="2">DAOM 197198</strain>
    </source>
</reference>
<name>U9SLI5_RHIID</name>
<evidence type="ECO:0000313" key="3">
    <source>
        <dbReference type="Proteomes" id="UP000018888"/>
    </source>
</evidence>
<evidence type="ECO:0000313" key="1">
    <source>
        <dbReference type="EMBL" id="ERZ94872.1"/>
    </source>
</evidence>
<dbReference type="Proteomes" id="UP000018888">
    <property type="component" value="Unassembled WGS sequence"/>
</dbReference>
<dbReference type="AlphaFoldDB" id="U9SLI5"/>
<reference evidence="2 3" key="1">
    <citation type="journal article" date="2013" name="Proc. Natl. Acad. Sci. U.S.A.">
        <title>Genome of an arbuscular mycorrhizal fungus provides insight into the oldest plant symbiosis.</title>
        <authorList>
            <person name="Tisserant E."/>
            <person name="Malbreil M."/>
            <person name="Kuo A."/>
            <person name="Kohler A."/>
            <person name="Symeonidi A."/>
            <person name="Balestrini R."/>
            <person name="Charron P."/>
            <person name="Duensing N."/>
            <person name="Frei Dit Frey N."/>
            <person name="Gianinazzi-Pearson V."/>
            <person name="Gilbert L.B."/>
            <person name="Handa Y."/>
            <person name="Herr J.R."/>
            <person name="Hijri M."/>
            <person name="Koul R."/>
            <person name="Kawaguchi M."/>
            <person name="Krajinski F."/>
            <person name="Lammers P.J."/>
            <person name="Masclaux F.G."/>
            <person name="Murat C."/>
            <person name="Morin E."/>
            <person name="Ndikumana S."/>
            <person name="Pagni M."/>
            <person name="Petitpierre D."/>
            <person name="Requena N."/>
            <person name="Rosikiewicz P."/>
            <person name="Riley R."/>
            <person name="Saito K."/>
            <person name="San Clemente H."/>
            <person name="Shapiro H."/>
            <person name="van Tuinen D."/>
            <person name="Becard G."/>
            <person name="Bonfante P."/>
            <person name="Paszkowski U."/>
            <person name="Shachar-Hill Y.Y."/>
            <person name="Tuskan G.A."/>
            <person name="Young P.W."/>
            <person name="Sanders I.R."/>
            <person name="Henrissat B."/>
            <person name="Rensing S.A."/>
            <person name="Grigoriev I.V."/>
            <person name="Corradi N."/>
            <person name="Roux C."/>
            <person name="Martin F."/>
        </authorList>
    </citation>
    <scope>NUCLEOTIDE SEQUENCE [LARGE SCALE GENOMIC DNA]</scope>
    <source>
        <strain evidence="3">DAOM 181602 / DAOM 197198 / MUCL 43194</strain>
        <strain evidence="2">DAOM 197198</strain>
    </source>
</reference>
<protein>
    <submittedName>
        <fullName evidence="1">Uncharacterized protein</fullName>
    </submittedName>
</protein>